<dbReference type="PANTHER" id="PTHR43384:SF13">
    <property type="entry name" value="SLR0110 PROTEIN"/>
    <property type="match status" value="1"/>
</dbReference>
<dbReference type="InterPro" id="IPR011006">
    <property type="entry name" value="CheY-like_superfamily"/>
</dbReference>
<name>A0ABS2R9U7_9BACI</name>
<dbReference type="InterPro" id="IPR025669">
    <property type="entry name" value="AAA_dom"/>
</dbReference>
<feature type="domain" description="AAA" evidence="1">
    <location>
        <begin position="135"/>
        <end position="286"/>
    </location>
</feature>
<proteinExistence type="predicted"/>
<dbReference type="Pfam" id="PF13614">
    <property type="entry name" value="AAA_31"/>
    <property type="match status" value="1"/>
</dbReference>
<dbReference type="EMBL" id="JAFBFH010000020">
    <property type="protein sequence ID" value="MBM7715929.1"/>
    <property type="molecule type" value="Genomic_DNA"/>
</dbReference>
<evidence type="ECO:0000259" key="1">
    <source>
        <dbReference type="Pfam" id="PF13614"/>
    </source>
</evidence>
<dbReference type="Proteomes" id="UP000823485">
    <property type="component" value="Unassembled WGS sequence"/>
</dbReference>
<dbReference type="Gene3D" id="3.40.50.300">
    <property type="entry name" value="P-loop containing nucleotide triphosphate hydrolases"/>
    <property type="match status" value="1"/>
</dbReference>
<evidence type="ECO:0000313" key="3">
    <source>
        <dbReference type="Proteomes" id="UP000823485"/>
    </source>
</evidence>
<dbReference type="InterPro" id="IPR050625">
    <property type="entry name" value="ParA/MinD_ATPase"/>
</dbReference>
<dbReference type="SUPFAM" id="SSF52172">
    <property type="entry name" value="CheY-like"/>
    <property type="match status" value="1"/>
</dbReference>
<organism evidence="2 3">
    <name type="scientific">Siminovitchia thermophila</name>
    <dbReference type="NCBI Taxonomy" id="1245522"/>
    <lineage>
        <taxon>Bacteria</taxon>
        <taxon>Bacillati</taxon>
        <taxon>Bacillota</taxon>
        <taxon>Bacilli</taxon>
        <taxon>Bacillales</taxon>
        <taxon>Bacillaceae</taxon>
        <taxon>Siminovitchia</taxon>
    </lineage>
</organism>
<dbReference type="RefSeq" id="WP_077113647.1">
    <property type="nucleotide sequence ID" value="NZ_JAFBFH010000020.1"/>
</dbReference>
<dbReference type="InterPro" id="IPR027417">
    <property type="entry name" value="P-loop_NTPase"/>
</dbReference>
<reference evidence="2 3" key="1">
    <citation type="submission" date="2021-01" db="EMBL/GenBank/DDBJ databases">
        <title>Genomic Encyclopedia of Type Strains, Phase IV (KMG-IV): sequencing the most valuable type-strain genomes for metagenomic binning, comparative biology and taxonomic classification.</title>
        <authorList>
            <person name="Goeker M."/>
        </authorList>
    </citation>
    <scope>NUCLEOTIDE SEQUENCE [LARGE SCALE GENOMIC DNA]</scope>
    <source>
        <strain evidence="2 3">DSM 105453</strain>
    </source>
</reference>
<comment type="caution">
    <text evidence="2">The sequence shown here is derived from an EMBL/GenBank/DDBJ whole genome shotgun (WGS) entry which is preliminary data.</text>
</comment>
<protein>
    <submittedName>
        <fullName evidence="2">Pilus assembly protein CpaE</fullName>
    </submittedName>
</protein>
<dbReference type="SUPFAM" id="SSF52540">
    <property type="entry name" value="P-loop containing nucleoside triphosphate hydrolases"/>
    <property type="match status" value="1"/>
</dbReference>
<sequence>MNTSKAIVIVGEQNELYQSIEQRLDSYELQLIHPNQIQSQFQQVGLAILIKNESASPLDIIPQLLEVNPHMAILYIHDSQDFLLLRDVIRLGAIDYIVLPDEIHVLENRIRELSIREETMAETASTSGFKRGTGQIFAFYSGKGGSGKTFLSTTFAQTLKLESTAQVLLIDLNLHFGGAETFLGMDSERSIIDLKPVIKEINENHIRNIAEGEPSSKLEMLISPRDAELAESVDGEFITRLLRACRRTYDFIIIDLPSTIDESTYAALVEADRIYYPITMDTPSIRLLKSVEDLFQRLGIATEDRFEFVINKKGRENELTKKDLERFVSYPVAAEIRRDIKGVQAAINKGNPIRTQPKEKKMILAAKDIHKWVHSMLK</sequence>
<gene>
    <name evidence="2" type="ORF">JOC94_002940</name>
</gene>
<dbReference type="Gene3D" id="3.40.50.2300">
    <property type="match status" value="1"/>
</dbReference>
<dbReference type="PANTHER" id="PTHR43384">
    <property type="entry name" value="SEPTUM SITE-DETERMINING PROTEIN MIND HOMOLOG, CHLOROPLASTIC-RELATED"/>
    <property type="match status" value="1"/>
</dbReference>
<evidence type="ECO:0000313" key="2">
    <source>
        <dbReference type="EMBL" id="MBM7715929.1"/>
    </source>
</evidence>
<keyword evidence="3" id="KW-1185">Reference proteome</keyword>
<accession>A0ABS2R9U7</accession>